<keyword evidence="12" id="KW-1185">Reference proteome</keyword>
<dbReference type="PANTHER" id="PTHR30329">
    <property type="entry name" value="STATOR ELEMENT OF FLAGELLAR MOTOR COMPLEX"/>
    <property type="match status" value="1"/>
</dbReference>
<evidence type="ECO:0000313" key="12">
    <source>
        <dbReference type="Proteomes" id="UP001500657"/>
    </source>
</evidence>
<evidence type="ECO:0000313" key="11">
    <source>
        <dbReference type="EMBL" id="GAA0256562.1"/>
    </source>
</evidence>
<feature type="domain" description="OmpA-like" evidence="10">
    <location>
        <begin position="150"/>
        <end position="270"/>
    </location>
</feature>
<keyword evidence="6 7" id="KW-0472">Membrane</keyword>
<dbReference type="RefSeq" id="WP_343882834.1">
    <property type="nucleotide sequence ID" value="NZ_BAAAFO010000003.1"/>
</dbReference>
<keyword evidence="4 9" id="KW-0812">Transmembrane</keyword>
<comment type="caution">
    <text evidence="11">The sequence shown here is derived from an EMBL/GenBank/DDBJ whole genome shotgun (WGS) entry which is preliminary data.</text>
</comment>
<evidence type="ECO:0000256" key="9">
    <source>
        <dbReference type="SAM" id="Phobius"/>
    </source>
</evidence>
<accession>A0ABN0UNL5</accession>
<dbReference type="PANTHER" id="PTHR30329:SF20">
    <property type="entry name" value="EXPORTED PROTEIN"/>
    <property type="match status" value="1"/>
</dbReference>
<name>A0ABN0UNL5_9GAMM</name>
<evidence type="ECO:0000256" key="8">
    <source>
        <dbReference type="SAM" id="MobiDB-lite"/>
    </source>
</evidence>
<proteinExistence type="inferred from homology"/>
<evidence type="ECO:0000256" key="6">
    <source>
        <dbReference type="ARBA" id="ARBA00023136"/>
    </source>
</evidence>
<keyword evidence="11" id="KW-0969">Cilium</keyword>
<dbReference type="InterPro" id="IPR006665">
    <property type="entry name" value="OmpA-like"/>
</dbReference>
<feature type="transmembrane region" description="Helical" evidence="9">
    <location>
        <begin position="16"/>
        <end position="39"/>
    </location>
</feature>
<evidence type="ECO:0000256" key="4">
    <source>
        <dbReference type="ARBA" id="ARBA00022692"/>
    </source>
</evidence>
<feature type="region of interest" description="Disordered" evidence="8">
    <location>
        <begin position="367"/>
        <end position="387"/>
    </location>
</feature>
<dbReference type="InterPro" id="IPR050330">
    <property type="entry name" value="Bact_OuterMem_StrucFunc"/>
</dbReference>
<dbReference type="InterPro" id="IPR025713">
    <property type="entry name" value="MotB-like_N_dom"/>
</dbReference>
<dbReference type="PROSITE" id="PS51123">
    <property type="entry name" value="OMPA_2"/>
    <property type="match status" value="1"/>
</dbReference>
<reference evidence="11 12" key="1">
    <citation type="journal article" date="2019" name="Int. J. Syst. Evol. Microbiol.">
        <title>The Global Catalogue of Microorganisms (GCM) 10K type strain sequencing project: providing services to taxonomists for standard genome sequencing and annotation.</title>
        <authorList>
            <consortium name="The Broad Institute Genomics Platform"/>
            <consortium name="The Broad Institute Genome Sequencing Center for Infectious Disease"/>
            <person name="Wu L."/>
            <person name="Ma J."/>
        </authorList>
    </citation>
    <scope>NUCLEOTIDE SEQUENCE [LARGE SCALE GENOMIC DNA]</scope>
    <source>
        <strain evidence="11 12">JCM 16242</strain>
    </source>
</reference>
<dbReference type="Pfam" id="PF13677">
    <property type="entry name" value="MotB_plug"/>
    <property type="match status" value="1"/>
</dbReference>
<dbReference type="Pfam" id="PF00691">
    <property type="entry name" value="OmpA"/>
    <property type="match status" value="1"/>
</dbReference>
<keyword evidence="11" id="KW-0966">Cell projection</keyword>
<dbReference type="SUPFAM" id="SSF103088">
    <property type="entry name" value="OmpA-like"/>
    <property type="match status" value="1"/>
</dbReference>
<comment type="similarity">
    <text evidence="2">Belongs to the MotB family.</text>
</comment>
<evidence type="ECO:0000256" key="1">
    <source>
        <dbReference type="ARBA" id="ARBA00004162"/>
    </source>
</evidence>
<dbReference type="Proteomes" id="UP001500657">
    <property type="component" value="Unassembled WGS sequence"/>
</dbReference>
<evidence type="ECO:0000256" key="2">
    <source>
        <dbReference type="ARBA" id="ARBA00008914"/>
    </source>
</evidence>
<dbReference type="EMBL" id="BAAAFO010000003">
    <property type="protein sequence ID" value="GAA0256562.1"/>
    <property type="molecule type" value="Genomic_DNA"/>
</dbReference>
<sequence length="387" mass="40730">MRKKHHEEHLNHEAWAIPYADLMTLLLAFFVVMYAVSVVNEGKYRVMSESIVEAFNGSSHVIAPMPPTKVRPHNIQPAIAAPAGQPGSSIVPIAVPIPPHPVPKHGEGRGAHAGFKHATPQENLKEIADQVQKALKPLIDKQEVVVRRTPDWLEIEIRTDILFPSGVADLAPPASAVLRSLSTILAPFANPLRVEGYTDDVPIKTTLYPSNWELSAARAATVARLFSEHGVDPARLGIIGWGEVRPLADNATAEGRNLNRRVLVVVLSDRTAPSRFYSDPHPLDAGPLVTMDEAAIPRALPTARVTAADGTAPADGEIPAARVAGPTLRQAADSAVAAGPSAAGATAPAGPAAREATMPAAGVLVPTANAAPMGGAPRRNPPAAPLQ</sequence>
<evidence type="ECO:0000256" key="7">
    <source>
        <dbReference type="PROSITE-ProRule" id="PRU00473"/>
    </source>
</evidence>
<gene>
    <name evidence="11" type="primary">motD</name>
    <name evidence="11" type="ORF">GCM10009126_22160</name>
</gene>
<keyword evidence="5 9" id="KW-1133">Transmembrane helix</keyword>
<evidence type="ECO:0000256" key="3">
    <source>
        <dbReference type="ARBA" id="ARBA00022475"/>
    </source>
</evidence>
<evidence type="ECO:0000259" key="10">
    <source>
        <dbReference type="PROSITE" id="PS51123"/>
    </source>
</evidence>
<dbReference type="CDD" id="cd07185">
    <property type="entry name" value="OmpA_C-like"/>
    <property type="match status" value="1"/>
</dbReference>
<dbReference type="Gene3D" id="3.30.1330.60">
    <property type="entry name" value="OmpA-like domain"/>
    <property type="match status" value="1"/>
</dbReference>
<keyword evidence="11" id="KW-0282">Flagellum</keyword>
<protein>
    <submittedName>
        <fullName evidence="11">Flagellar motor protein MotD</fullName>
    </submittedName>
</protein>
<dbReference type="InterPro" id="IPR036737">
    <property type="entry name" value="OmpA-like_sf"/>
</dbReference>
<organism evidence="11 12">
    <name type="scientific">Rhodanobacter caeni</name>
    <dbReference type="NCBI Taxonomy" id="657654"/>
    <lineage>
        <taxon>Bacteria</taxon>
        <taxon>Pseudomonadati</taxon>
        <taxon>Pseudomonadota</taxon>
        <taxon>Gammaproteobacteria</taxon>
        <taxon>Lysobacterales</taxon>
        <taxon>Rhodanobacteraceae</taxon>
        <taxon>Rhodanobacter</taxon>
    </lineage>
</organism>
<dbReference type="NCBIfam" id="NF006541">
    <property type="entry name" value="PRK09038.1"/>
    <property type="match status" value="1"/>
</dbReference>
<comment type="subcellular location">
    <subcellularLocation>
        <location evidence="1">Cell membrane</location>
        <topology evidence="1">Single-pass membrane protein</topology>
    </subcellularLocation>
</comment>
<keyword evidence="3" id="KW-1003">Cell membrane</keyword>
<evidence type="ECO:0000256" key="5">
    <source>
        <dbReference type="ARBA" id="ARBA00022989"/>
    </source>
</evidence>